<evidence type="ECO:0000256" key="2">
    <source>
        <dbReference type="ARBA" id="ARBA00022679"/>
    </source>
</evidence>
<dbReference type="GO" id="GO:0016757">
    <property type="term" value="F:glycosyltransferase activity"/>
    <property type="evidence" value="ECO:0007669"/>
    <property type="project" value="UniProtKB-KW"/>
</dbReference>
<accession>A0A938BSJ5</accession>
<evidence type="ECO:0000313" key="3">
    <source>
        <dbReference type="EMBL" id="MBM3330627.1"/>
    </source>
</evidence>
<dbReference type="Proteomes" id="UP000779900">
    <property type="component" value="Unassembled WGS sequence"/>
</dbReference>
<dbReference type="SUPFAM" id="SSF53756">
    <property type="entry name" value="UDP-Glycosyltransferase/glycogen phosphorylase"/>
    <property type="match status" value="1"/>
</dbReference>
<dbReference type="AlphaFoldDB" id="A0A938BSJ5"/>
<dbReference type="PANTHER" id="PTHR12526:SF629">
    <property type="entry name" value="TEICHURONIC ACID BIOSYNTHESIS GLYCOSYLTRANSFERASE TUAH-RELATED"/>
    <property type="match status" value="1"/>
</dbReference>
<keyword evidence="2" id="KW-0808">Transferase</keyword>
<evidence type="ECO:0000256" key="1">
    <source>
        <dbReference type="ARBA" id="ARBA00022676"/>
    </source>
</evidence>
<evidence type="ECO:0000313" key="4">
    <source>
        <dbReference type="Proteomes" id="UP000779900"/>
    </source>
</evidence>
<keyword evidence="1" id="KW-0328">Glycosyltransferase</keyword>
<organism evidence="3 4">
    <name type="scientific">candidate division WOR-3 bacterium</name>
    <dbReference type="NCBI Taxonomy" id="2052148"/>
    <lineage>
        <taxon>Bacteria</taxon>
        <taxon>Bacteria division WOR-3</taxon>
    </lineage>
</organism>
<gene>
    <name evidence="3" type="ORF">FJY68_02095</name>
</gene>
<dbReference type="PANTHER" id="PTHR12526">
    <property type="entry name" value="GLYCOSYLTRANSFERASE"/>
    <property type="match status" value="1"/>
</dbReference>
<proteinExistence type="predicted"/>
<dbReference type="Pfam" id="PF13692">
    <property type="entry name" value="Glyco_trans_1_4"/>
    <property type="match status" value="1"/>
</dbReference>
<protein>
    <submittedName>
        <fullName evidence="3">Glycosyltransferase family 4 protein</fullName>
    </submittedName>
</protein>
<dbReference type="Gene3D" id="3.40.50.2000">
    <property type="entry name" value="Glycogen Phosphorylase B"/>
    <property type="match status" value="2"/>
</dbReference>
<dbReference type="EMBL" id="VGIR01000007">
    <property type="protein sequence ID" value="MBM3330627.1"/>
    <property type="molecule type" value="Genomic_DNA"/>
</dbReference>
<reference evidence="3" key="1">
    <citation type="submission" date="2019-03" db="EMBL/GenBank/DDBJ databases">
        <title>Lake Tanganyika Metagenome-Assembled Genomes (MAGs).</title>
        <authorList>
            <person name="Tran P."/>
        </authorList>
    </citation>
    <scope>NUCLEOTIDE SEQUENCE</scope>
    <source>
        <strain evidence="3">K_DeepCast_150m_m2_040</strain>
    </source>
</reference>
<name>A0A938BSJ5_UNCW3</name>
<sequence length="367" mass="41314">MTTSHPVRYSRFFDREAVSLARAGYDVRIVGIGSRDEWQSEAGVKLVSVVRRTKRQLIADVSRAAEQESCDIYQCLDPWTLRTGFTLKRRRAGRKLIYESSEWFPRMWLDRRDKPLPTRWLGWLAVTRYESAACRSADAVVETNATRAARFARRGCTPVLVPNYPPLDLLPEPAPDREPWLAWTGLVSRPRGFDRLLQALVPVARRFPAVRLRVIGEFDPRDDIQAWARQFTSAHGIEANVEYLGSLSYQAMFAALRPCLAGLILFQPKRGNDFTGQPNKLFEFMGSGLAVIASEFPEIAPAVREANCGWLVDPRAPEEIAAALTSVLSDPEACRARGEAGRRAVVARYHWGIAERALLGLYARLAE</sequence>
<comment type="caution">
    <text evidence="3">The sequence shown here is derived from an EMBL/GenBank/DDBJ whole genome shotgun (WGS) entry which is preliminary data.</text>
</comment>